<dbReference type="Pfam" id="PF21018">
    <property type="entry name" value="BipA_C"/>
    <property type="match status" value="1"/>
</dbReference>
<keyword evidence="4" id="KW-1185">Reference proteome</keyword>
<dbReference type="InterPro" id="IPR000640">
    <property type="entry name" value="EFG_V-like"/>
</dbReference>
<dbReference type="Gene3D" id="3.30.70.870">
    <property type="entry name" value="Elongation Factor G (Translational Gtpase), domain 3"/>
    <property type="match status" value="1"/>
</dbReference>
<dbReference type="Pfam" id="PF00679">
    <property type="entry name" value="EFG_C"/>
    <property type="match status" value="1"/>
</dbReference>
<dbReference type="InterPro" id="IPR035647">
    <property type="entry name" value="EFG_III/V"/>
</dbReference>
<dbReference type="CDD" id="cd01514">
    <property type="entry name" value="Elongation_Factor_C"/>
    <property type="match status" value="1"/>
</dbReference>
<dbReference type="SUPFAM" id="SSF52540">
    <property type="entry name" value="P-loop containing nucleoside triphosphate hydrolases"/>
    <property type="match status" value="1"/>
</dbReference>
<dbReference type="EMBL" id="BNJQ01000012">
    <property type="protein sequence ID" value="GHP06367.1"/>
    <property type="molecule type" value="Genomic_DNA"/>
</dbReference>
<dbReference type="Gene3D" id="3.40.50.300">
    <property type="entry name" value="P-loop containing nucleotide triphosphate hydrolases"/>
    <property type="match status" value="1"/>
</dbReference>
<evidence type="ECO:0000259" key="2">
    <source>
        <dbReference type="PROSITE" id="PS51722"/>
    </source>
</evidence>
<accession>A0A830HMU9</accession>
<dbReference type="AlphaFoldDB" id="A0A830HMU9"/>
<evidence type="ECO:0000313" key="4">
    <source>
        <dbReference type="Proteomes" id="UP000660262"/>
    </source>
</evidence>
<dbReference type="SUPFAM" id="SSF50447">
    <property type="entry name" value="Translation proteins"/>
    <property type="match status" value="1"/>
</dbReference>
<proteinExistence type="predicted"/>
<comment type="caution">
    <text evidence="3">The sequence shown here is derived from an EMBL/GenBank/DDBJ whole genome shotgun (WGS) entry which is preliminary data.</text>
</comment>
<dbReference type="Gene3D" id="2.40.50.250">
    <property type="entry name" value="bipa protein"/>
    <property type="match status" value="1"/>
</dbReference>
<dbReference type="InterPro" id="IPR048876">
    <property type="entry name" value="BipA_C"/>
</dbReference>
<dbReference type="GO" id="GO:0005829">
    <property type="term" value="C:cytosol"/>
    <property type="evidence" value="ECO:0007669"/>
    <property type="project" value="TreeGrafter"/>
</dbReference>
<dbReference type="PROSITE" id="PS51722">
    <property type="entry name" value="G_TR_2"/>
    <property type="match status" value="1"/>
</dbReference>
<dbReference type="PANTHER" id="PTHR42908:SF8">
    <property type="entry name" value="TR-TYPE G DOMAIN-CONTAINING PROTEIN"/>
    <property type="match status" value="1"/>
</dbReference>
<feature type="compositionally biased region" description="Polar residues" evidence="1">
    <location>
        <begin position="392"/>
        <end position="402"/>
    </location>
</feature>
<dbReference type="GO" id="GO:0003924">
    <property type="term" value="F:GTPase activity"/>
    <property type="evidence" value="ECO:0007669"/>
    <property type="project" value="InterPro"/>
</dbReference>
<dbReference type="InterPro" id="IPR027417">
    <property type="entry name" value="P-loop_NTPase"/>
</dbReference>
<dbReference type="Gene3D" id="2.40.30.10">
    <property type="entry name" value="Translation factors"/>
    <property type="match status" value="1"/>
</dbReference>
<feature type="region of interest" description="Disordered" evidence="1">
    <location>
        <begin position="381"/>
        <end position="407"/>
    </location>
</feature>
<dbReference type="PROSITE" id="PS51257">
    <property type="entry name" value="PROKAR_LIPOPROTEIN"/>
    <property type="match status" value="1"/>
</dbReference>
<protein>
    <recommendedName>
        <fullName evidence="2">Tr-type G domain-containing protein</fullName>
    </recommendedName>
</protein>
<dbReference type="InterPro" id="IPR009000">
    <property type="entry name" value="Transl_B-barrel_sf"/>
</dbReference>
<dbReference type="Gene3D" id="3.30.70.240">
    <property type="match status" value="1"/>
</dbReference>
<dbReference type="Pfam" id="PF00009">
    <property type="entry name" value="GTP_EFTU"/>
    <property type="match status" value="1"/>
</dbReference>
<dbReference type="SUPFAM" id="SSF54980">
    <property type="entry name" value="EF-G C-terminal domain-like"/>
    <property type="match status" value="2"/>
</dbReference>
<reference evidence="3" key="1">
    <citation type="submission" date="2020-10" db="EMBL/GenBank/DDBJ databases">
        <title>Unveiling of a novel bifunctional photoreceptor, Dualchrome1, isolated from a cosmopolitan green alga.</title>
        <authorList>
            <person name="Suzuki S."/>
            <person name="Kawachi M."/>
        </authorList>
    </citation>
    <scope>NUCLEOTIDE SEQUENCE</scope>
    <source>
        <strain evidence="3">NIES 2893</strain>
    </source>
</reference>
<dbReference type="OrthoDB" id="364892at2759"/>
<name>A0A830HMU9_9CHLO</name>
<dbReference type="InterPro" id="IPR042116">
    <property type="entry name" value="TypA/BipA_C"/>
</dbReference>
<dbReference type="PANTHER" id="PTHR42908">
    <property type="entry name" value="TRANSLATION ELONGATION FACTOR-RELATED"/>
    <property type="match status" value="1"/>
</dbReference>
<organism evidence="3 4">
    <name type="scientific">Pycnococcus provasolii</name>
    <dbReference type="NCBI Taxonomy" id="41880"/>
    <lineage>
        <taxon>Eukaryota</taxon>
        <taxon>Viridiplantae</taxon>
        <taxon>Chlorophyta</taxon>
        <taxon>Pseudoscourfieldiophyceae</taxon>
        <taxon>Pseudoscourfieldiales</taxon>
        <taxon>Pycnococcaceae</taxon>
        <taxon>Pycnococcus</taxon>
    </lineage>
</organism>
<feature type="domain" description="Tr-type G" evidence="2">
    <location>
        <begin position="63"/>
        <end position="271"/>
    </location>
</feature>
<dbReference type="GO" id="GO:1990904">
    <property type="term" value="C:ribonucleoprotein complex"/>
    <property type="evidence" value="ECO:0007669"/>
    <property type="project" value="TreeGrafter"/>
</dbReference>
<dbReference type="InterPro" id="IPR000795">
    <property type="entry name" value="T_Tr_GTP-bd_dom"/>
</dbReference>
<dbReference type="Proteomes" id="UP000660262">
    <property type="component" value="Unassembled WGS sequence"/>
</dbReference>
<sequence length="686" mass="73293">MAAWPWRRSVGSVYALSSASWSAAGFALGACSSPLGHNHPLFVRHHLRPAVVRFLSSASPSSDGMRNVAIVAHVDHGKTTLLDCMLKACLPADHKKENQAEDGDNRERVMDHNPLEKERGITIVSKVTALKHSSTAINIVDTPGHADFGGEVERVLDMVDGVLLVVDAYEGVMAQTKAVARKAIGLNLLPVLVLNKVDRPGADEARCGEVESDVFDMLDTMGATEEQLDFPTLYCSAKNGWCVREHPGDTVPSANMQPLFDALISRIPPPRCAPGAVDSPMSMLITMVGHDEHLGVSVTGRLYTGSASEGVAVQALRGSEVLSANMKVIKIERTSGGLNKQRLGADESILAGDIVTFMLGHSAEMVRPGDTIAAAKSDVQAIPPPRVDPPTVSVTMKPSSSPLAGREGTKFSAADIGKRLRAEARTNPAIELEVIYAGADKSKELGVEVRARGELQLGVLLEQMRREGFEVDVTPPRVLTSVGDDGETITEPWERVVVDVDTEYGGAIIAAMSDRGGTLEEMTGSASGTTQRLAFLAASRSLFGLSRSLAEASKGTAIASREVHEWRPRSAVTVADSAKPALVSMADGKITAHALSALEARGKLFVIPGEETFKGMVVGTYNKGGDKDLEVNPVREKKLTNIRAANNDENIKLTPVIPLNLEEVLGTLRADETVEVTPSKLRIRKV</sequence>
<evidence type="ECO:0000256" key="1">
    <source>
        <dbReference type="SAM" id="MobiDB-lite"/>
    </source>
</evidence>
<gene>
    <name evidence="3" type="ORF">PPROV_000511200</name>
</gene>
<evidence type="ECO:0000313" key="3">
    <source>
        <dbReference type="EMBL" id="GHP06367.1"/>
    </source>
</evidence>
<dbReference type="InterPro" id="IPR005225">
    <property type="entry name" value="Small_GTP-bd"/>
</dbReference>
<dbReference type="NCBIfam" id="TIGR00231">
    <property type="entry name" value="small_GTP"/>
    <property type="match status" value="1"/>
</dbReference>
<dbReference type="PRINTS" id="PR00315">
    <property type="entry name" value="ELONGATNFCT"/>
</dbReference>
<dbReference type="GO" id="GO:0005525">
    <property type="term" value="F:GTP binding"/>
    <property type="evidence" value="ECO:0007669"/>
    <property type="project" value="InterPro"/>
</dbReference>